<dbReference type="GO" id="GO:0017004">
    <property type="term" value="P:cytochrome complex assembly"/>
    <property type="evidence" value="ECO:0007669"/>
    <property type="project" value="TreeGrafter"/>
</dbReference>
<dbReference type="UniPathway" id="UPA00223"/>
<feature type="transmembrane region" description="Helical" evidence="18">
    <location>
        <begin position="21"/>
        <end position="46"/>
    </location>
</feature>
<gene>
    <name evidence="19" type="primary">sdhD</name>
    <name evidence="19" type="ORF">DDZ18_01195</name>
</gene>
<dbReference type="InterPro" id="IPR034804">
    <property type="entry name" value="SQR/QFR_C/D"/>
</dbReference>
<comment type="subcellular location">
    <subcellularLocation>
        <location evidence="3">Cell inner membrane</location>
        <topology evidence="3">Multi-pass membrane protein</topology>
    </subcellularLocation>
</comment>
<evidence type="ECO:0000256" key="15">
    <source>
        <dbReference type="ARBA" id="ARBA00022989"/>
    </source>
</evidence>
<keyword evidence="10" id="KW-0816">Tricarboxylic acid cycle</keyword>
<evidence type="ECO:0000313" key="19">
    <source>
        <dbReference type="EMBL" id="PWE18253.1"/>
    </source>
</evidence>
<protein>
    <recommendedName>
        <fullName evidence="6">Succinate dehydrogenase hydrophobic membrane anchor subunit</fullName>
    </recommendedName>
</protein>
<evidence type="ECO:0000256" key="3">
    <source>
        <dbReference type="ARBA" id="ARBA00004429"/>
    </source>
</evidence>
<feature type="transmembrane region" description="Helical" evidence="18">
    <location>
        <begin position="58"/>
        <end position="78"/>
    </location>
</feature>
<evidence type="ECO:0000256" key="1">
    <source>
        <dbReference type="ARBA" id="ARBA00001971"/>
    </source>
</evidence>
<evidence type="ECO:0000256" key="17">
    <source>
        <dbReference type="ARBA" id="ARBA00023136"/>
    </source>
</evidence>
<dbReference type="SUPFAM" id="SSF81343">
    <property type="entry name" value="Fumarate reductase respiratory complex transmembrane subunits"/>
    <property type="match status" value="1"/>
</dbReference>
<reference evidence="20" key="1">
    <citation type="submission" date="2018-05" db="EMBL/GenBank/DDBJ databases">
        <authorList>
            <person name="Liu B.-T."/>
        </authorList>
    </citation>
    <scope>NUCLEOTIDE SEQUENCE [LARGE SCALE GENOMIC DNA]</scope>
    <source>
        <strain evidence="20">WD6-1</strain>
    </source>
</reference>
<evidence type="ECO:0000256" key="5">
    <source>
        <dbReference type="ARBA" id="ARBA00011558"/>
    </source>
</evidence>
<keyword evidence="11" id="KW-0349">Heme</keyword>
<dbReference type="PANTHER" id="PTHR38689">
    <property type="entry name" value="SUCCINATE DEHYDROGENASE HYDROPHOBIC MEMBRANE ANCHOR SUBUNIT"/>
    <property type="match status" value="1"/>
</dbReference>
<dbReference type="RefSeq" id="WP_109251527.1">
    <property type="nucleotide sequence ID" value="NZ_QEXV01000001.1"/>
</dbReference>
<dbReference type="AlphaFoldDB" id="A0A2U2BW59"/>
<dbReference type="NCBIfam" id="TIGR02968">
    <property type="entry name" value="succ_dehyd_anc"/>
    <property type="match status" value="1"/>
</dbReference>
<feature type="transmembrane region" description="Helical" evidence="18">
    <location>
        <begin position="99"/>
        <end position="121"/>
    </location>
</feature>
<evidence type="ECO:0000256" key="6">
    <source>
        <dbReference type="ARBA" id="ARBA00019425"/>
    </source>
</evidence>
<comment type="cofactor">
    <cofactor evidence="1">
        <name>heme</name>
        <dbReference type="ChEBI" id="CHEBI:30413"/>
    </cofactor>
</comment>
<name>A0A2U2BW59_9PROT</name>
<keyword evidence="16" id="KW-0408">Iron</keyword>
<dbReference type="GO" id="GO:0009055">
    <property type="term" value="F:electron transfer activity"/>
    <property type="evidence" value="ECO:0007669"/>
    <property type="project" value="TreeGrafter"/>
</dbReference>
<keyword evidence="17 18" id="KW-0472">Membrane</keyword>
<dbReference type="OrthoDB" id="9809280at2"/>
<keyword evidence="20" id="KW-1185">Reference proteome</keyword>
<dbReference type="GO" id="GO:0020037">
    <property type="term" value="F:heme binding"/>
    <property type="evidence" value="ECO:0007669"/>
    <property type="project" value="InterPro"/>
</dbReference>
<dbReference type="Pfam" id="PF01127">
    <property type="entry name" value="Sdh_cyt"/>
    <property type="match status" value="1"/>
</dbReference>
<keyword evidence="7" id="KW-0813">Transport</keyword>
<evidence type="ECO:0000256" key="4">
    <source>
        <dbReference type="ARBA" id="ARBA00005163"/>
    </source>
</evidence>
<dbReference type="GO" id="GO:0006099">
    <property type="term" value="P:tricarboxylic acid cycle"/>
    <property type="evidence" value="ECO:0007669"/>
    <property type="project" value="UniProtKB-UniPathway"/>
</dbReference>
<sequence>MTDYRTPLSKVRGLGSARSGVGHFIAQRVTAIALVVLVPVFLFQLARHGGGDYEAARAWVGSVPGAIVTLLTMTAAFYHMRLGLQVVIEDYIHKSGTKAALLIVNTLIAAGLWIAVVYSVLRIAS</sequence>
<keyword evidence="14" id="KW-0249">Electron transport</keyword>
<evidence type="ECO:0000256" key="14">
    <source>
        <dbReference type="ARBA" id="ARBA00022982"/>
    </source>
</evidence>
<comment type="subunit">
    <text evidence="5">Part of an enzyme complex containing four subunits: a flavoprotein, an iron-sulfur protein, plus two membrane-anchoring proteins, SdhC and SdhD.</text>
</comment>
<dbReference type="InterPro" id="IPR000701">
    <property type="entry name" value="SuccDH_FuR_B_TM-su"/>
</dbReference>
<comment type="pathway">
    <text evidence="4">Carbohydrate metabolism; tricarboxylic acid cycle.</text>
</comment>
<keyword evidence="12 18" id="KW-0812">Transmembrane</keyword>
<accession>A0A2U2BW59</accession>
<keyword evidence="15 18" id="KW-1133">Transmembrane helix</keyword>
<dbReference type="GO" id="GO:0005886">
    <property type="term" value="C:plasma membrane"/>
    <property type="evidence" value="ECO:0007669"/>
    <property type="project" value="UniProtKB-SubCell"/>
</dbReference>
<dbReference type="InterPro" id="IPR014312">
    <property type="entry name" value="Succ_DH_anchor"/>
</dbReference>
<evidence type="ECO:0000256" key="13">
    <source>
        <dbReference type="ARBA" id="ARBA00022723"/>
    </source>
</evidence>
<evidence type="ECO:0000256" key="16">
    <source>
        <dbReference type="ARBA" id="ARBA00023004"/>
    </source>
</evidence>
<dbReference type="PANTHER" id="PTHR38689:SF1">
    <property type="entry name" value="SUCCINATE DEHYDROGENASE HYDROPHOBIC MEMBRANE ANCHOR SUBUNIT"/>
    <property type="match status" value="1"/>
</dbReference>
<organism evidence="19 20">
    <name type="scientific">Marinicauda salina</name>
    <dbReference type="NCBI Taxonomy" id="2135793"/>
    <lineage>
        <taxon>Bacteria</taxon>
        <taxon>Pseudomonadati</taxon>
        <taxon>Pseudomonadota</taxon>
        <taxon>Alphaproteobacteria</taxon>
        <taxon>Maricaulales</taxon>
        <taxon>Maricaulaceae</taxon>
        <taxon>Marinicauda</taxon>
    </lineage>
</organism>
<evidence type="ECO:0000256" key="10">
    <source>
        <dbReference type="ARBA" id="ARBA00022532"/>
    </source>
</evidence>
<evidence type="ECO:0000256" key="9">
    <source>
        <dbReference type="ARBA" id="ARBA00022519"/>
    </source>
</evidence>
<comment type="function">
    <text evidence="2">Membrane-anchoring subunit of succinate dehydrogenase (SDH).</text>
</comment>
<evidence type="ECO:0000256" key="2">
    <source>
        <dbReference type="ARBA" id="ARBA00004050"/>
    </source>
</evidence>
<evidence type="ECO:0000256" key="8">
    <source>
        <dbReference type="ARBA" id="ARBA00022475"/>
    </source>
</evidence>
<dbReference type="Gene3D" id="1.20.1300.10">
    <property type="entry name" value="Fumarate reductase/succinate dehydrogenase, transmembrane subunit"/>
    <property type="match status" value="1"/>
</dbReference>
<keyword evidence="8" id="KW-1003">Cell membrane</keyword>
<dbReference type="CDD" id="cd03495">
    <property type="entry name" value="SQR_TypeC_SdhD_like"/>
    <property type="match status" value="1"/>
</dbReference>
<evidence type="ECO:0000256" key="18">
    <source>
        <dbReference type="SAM" id="Phobius"/>
    </source>
</evidence>
<comment type="caution">
    <text evidence="19">The sequence shown here is derived from an EMBL/GenBank/DDBJ whole genome shotgun (WGS) entry which is preliminary data.</text>
</comment>
<dbReference type="GO" id="GO:0046872">
    <property type="term" value="F:metal ion binding"/>
    <property type="evidence" value="ECO:0007669"/>
    <property type="project" value="UniProtKB-KW"/>
</dbReference>
<dbReference type="Proteomes" id="UP000245168">
    <property type="component" value="Unassembled WGS sequence"/>
</dbReference>
<evidence type="ECO:0000256" key="11">
    <source>
        <dbReference type="ARBA" id="ARBA00022617"/>
    </source>
</evidence>
<evidence type="ECO:0000256" key="7">
    <source>
        <dbReference type="ARBA" id="ARBA00022448"/>
    </source>
</evidence>
<evidence type="ECO:0000313" key="20">
    <source>
        <dbReference type="Proteomes" id="UP000245168"/>
    </source>
</evidence>
<dbReference type="EMBL" id="QEXV01000001">
    <property type="protein sequence ID" value="PWE18253.1"/>
    <property type="molecule type" value="Genomic_DNA"/>
</dbReference>
<proteinExistence type="predicted"/>
<evidence type="ECO:0000256" key="12">
    <source>
        <dbReference type="ARBA" id="ARBA00022692"/>
    </source>
</evidence>
<keyword evidence="13" id="KW-0479">Metal-binding</keyword>
<keyword evidence="9" id="KW-0997">Cell inner membrane</keyword>